<keyword evidence="6" id="KW-0742">SOS response</keyword>
<evidence type="ECO:0000256" key="2">
    <source>
        <dbReference type="ARBA" id="ARBA00022763"/>
    </source>
</evidence>
<comment type="similarity">
    <text evidence="1 7">Belongs to the peptidase S24 family.</text>
</comment>
<dbReference type="Pfam" id="PF00717">
    <property type="entry name" value="Peptidase_S24"/>
    <property type="match status" value="1"/>
</dbReference>
<dbReference type="PANTHER" id="PTHR33516">
    <property type="entry name" value="LEXA REPRESSOR"/>
    <property type="match status" value="1"/>
</dbReference>
<proteinExistence type="inferred from homology"/>
<dbReference type="PANTHER" id="PTHR33516:SF2">
    <property type="entry name" value="LEXA REPRESSOR-RELATED"/>
    <property type="match status" value="1"/>
</dbReference>
<dbReference type="CDD" id="cd06529">
    <property type="entry name" value="S24_LexA-like"/>
    <property type="match status" value="1"/>
</dbReference>
<dbReference type="Gene3D" id="2.10.109.10">
    <property type="entry name" value="Umud Fragment, subunit A"/>
    <property type="match status" value="1"/>
</dbReference>
<gene>
    <name evidence="10" type="primary">lexA_2</name>
    <name evidence="10" type="ORF">SMSP2_00555</name>
</gene>
<evidence type="ECO:0000256" key="6">
    <source>
        <dbReference type="ARBA" id="ARBA00023236"/>
    </source>
</evidence>
<organism evidence="10 11">
    <name type="scientific">Limihaloglobus sulfuriphilus</name>
    <dbReference type="NCBI Taxonomy" id="1851148"/>
    <lineage>
        <taxon>Bacteria</taxon>
        <taxon>Pseudomonadati</taxon>
        <taxon>Planctomycetota</taxon>
        <taxon>Phycisphaerae</taxon>
        <taxon>Sedimentisphaerales</taxon>
        <taxon>Sedimentisphaeraceae</taxon>
        <taxon>Limihaloglobus</taxon>
    </lineage>
</organism>
<evidence type="ECO:0000256" key="5">
    <source>
        <dbReference type="ARBA" id="ARBA00023204"/>
    </source>
</evidence>
<dbReference type="InterPro" id="IPR015927">
    <property type="entry name" value="Peptidase_S24_S26A/B/C"/>
</dbReference>
<reference evidence="11" key="1">
    <citation type="submission" date="2017-02" db="EMBL/GenBank/DDBJ databases">
        <title>Comparative genomics and description of representatives of a novel lineage of planctomycetes thriving in anoxic sediments.</title>
        <authorList>
            <person name="Spring S."/>
            <person name="Bunk B."/>
            <person name="Sproer C."/>
        </authorList>
    </citation>
    <scope>NUCLEOTIDE SEQUENCE [LARGE SCALE GENOMIC DNA]</scope>
    <source>
        <strain evidence="11">SM-Chi-D1</strain>
    </source>
</reference>
<dbReference type="PRINTS" id="PR00726">
    <property type="entry name" value="LEXASERPTASE"/>
</dbReference>
<keyword evidence="2" id="KW-0227">DNA damage</keyword>
<dbReference type="STRING" id="1851148.SMSP2_00555"/>
<protein>
    <submittedName>
        <fullName evidence="10">LexA repressor</fullName>
        <ecNumber evidence="10">3.4.21.88</ecNumber>
    </submittedName>
</protein>
<dbReference type="GO" id="GO:0003677">
    <property type="term" value="F:DNA binding"/>
    <property type="evidence" value="ECO:0007669"/>
    <property type="project" value="InterPro"/>
</dbReference>
<dbReference type="GO" id="GO:0004252">
    <property type="term" value="F:serine-type endopeptidase activity"/>
    <property type="evidence" value="ECO:0007669"/>
    <property type="project" value="UniProtKB-EC"/>
</dbReference>
<dbReference type="InterPro" id="IPR050077">
    <property type="entry name" value="LexA_repressor"/>
</dbReference>
<keyword evidence="3 7" id="KW-0378">Hydrolase</keyword>
<evidence type="ECO:0000256" key="8">
    <source>
        <dbReference type="SAM" id="MobiDB-lite"/>
    </source>
</evidence>
<dbReference type="KEGG" id="pbas:SMSP2_00555"/>
<feature type="compositionally biased region" description="Acidic residues" evidence="8">
    <location>
        <begin position="18"/>
        <end position="30"/>
    </location>
</feature>
<evidence type="ECO:0000313" key="11">
    <source>
        <dbReference type="Proteomes" id="UP000188181"/>
    </source>
</evidence>
<dbReference type="GO" id="GO:0006355">
    <property type="term" value="P:regulation of DNA-templated transcription"/>
    <property type="evidence" value="ECO:0007669"/>
    <property type="project" value="InterPro"/>
</dbReference>
<dbReference type="AlphaFoldDB" id="A0A1Q2MD76"/>
<dbReference type="SUPFAM" id="SSF51306">
    <property type="entry name" value="LexA/Signal peptidase"/>
    <property type="match status" value="1"/>
</dbReference>
<dbReference type="EMBL" id="CP019646">
    <property type="protein sequence ID" value="AQQ70212.1"/>
    <property type="molecule type" value="Genomic_DNA"/>
</dbReference>
<dbReference type="GO" id="GO:0009432">
    <property type="term" value="P:SOS response"/>
    <property type="evidence" value="ECO:0007669"/>
    <property type="project" value="UniProtKB-KW"/>
</dbReference>
<evidence type="ECO:0000256" key="7">
    <source>
        <dbReference type="RuleBase" id="RU003991"/>
    </source>
</evidence>
<dbReference type="Proteomes" id="UP000188181">
    <property type="component" value="Chromosome"/>
</dbReference>
<sequence length="149" mass="16345">MELTKKGIETLDKIDGNVEQDDQSGPDEDGIPFAGSVAAGFPVDAAQFDGRLTLHGEFGRDNIFALEVSGDSMIEDNIFPGDRVICRRPESVQNGDIVVALVDDVEVTLKRFYNNRGKICLQPANKNYKPIFTDNCQVQGVVVGLIRNM</sequence>
<dbReference type="InterPro" id="IPR039418">
    <property type="entry name" value="LexA-like"/>
</dbReference>
<evidence type="ECO:0000256" key="4">
    <source>
        <dbReference type="ARBA" id="ARBA00022813"/>
    </source>
</evidence>
<feature type="region of interest" description="Disordered" evidence="8">
    <location>
        <begin position="11"/>
        <end position="30"/>
    </location>
</feature>
<feature type="domain" description="Peptidase S24/S26A/S26B/S26C" evidence="9">
    <location>
        <begin position="32"/>
        <end position="143"/>
    </location>
</feature>
<evidence type="ECO:0000256" key="3">
    <source>
        <dbReference type="ARBA" id="ARBA00022801"/>
    </source>
</evidence>
<keyword evidence="5" id="KW-0234">DNA repair</keyword>
<evidence type="ECO:0000256" key="1">
    <source>
        <dbReference type="ARBA" id="ARBA00007484"/>
    </source>
</evidence>
<evidence type="ECO:0000313" key="10">
    <source>
        <dbReference type="EMBL" id="AQQ70212.1"/>
    </source>
</evidence>
<evidence type="ECO:0000259" key="9">
    <source>
        <dbReference type="Pfam" id="PF00717"/>
    </source>
</evidence>
<name>A0A1Q2MD76_9BACT</name>
<keyword evidence="11" id="KW-1185">Reference proteome</keyword>
<dbReference type="EC" id="3.4.21.88" evidence="10"/>
<accession>A0A1Q2MD76</accession>
<keyword evidence="4 7" id="KW-0068">Autocatalytic cleavage</keyword>
<dbReference type="InterPro" id="IPR006197">
    <property type="entry name" value="Peptidase_S24_LexA"/>
</dbReference>
<dbReference type="InterPro" id="IPR036286">
    <property type="entry name" value="LexA/Signal_pep-like_sf"/>
</dbReference>
<dbReference type="GO" id="GO:0006281">
    <property type="term" value="P:DNA repair"/>
    <property type="evidence" value="ECO:0007669"/>
    <property type="project" value="UniProtKB-KW"/>
</dbReference>